<protein>
    <submittedName>
        <fullName evidence="1">Uncharacterized protein</fullName>
    </submittedName>
</protein>
<comment type="caution">
    <text evidence="1">The sequence shown here is derived from an EMBL/GenBank/DDBJ whole genome shotgun (WGS) entry which is preliminary data.</text>
</comment>
<dbReference type="AlphaFoldDB" id="A0A4Q0SQ30"/>
<evidence type="ECO:0000313" key="2">
    <source>
        <dbReference type="Proteomes" id="UP000290565"/>
    </source>
</evidence>
<name>A0A4Q0SQ30_9BRAD</name>
<evidence type="ECO:0000313" key="1">
    <source>
        <dbReference type="EMBL" id="RXH42033.1"/>
    </source>
</evidence>
<accession>A0A4Q0SQ30</accession>
<dbReference type="EMBL" id="LBJM01000010">
    <property type="protein sequence ID" value="RXH42033.1"/>
    <property type="molecule type" value="Genomic_DNA"/>
</dbReference>
<gene>
    <name evidence="1" type="ORF">XH94_05165</name>
</gene>
<organism evidence="1 2">
    <name type="scientific">Bradyrhizobium zhanjiangense</name>
    <dbReference type="NCBI Taxonomy" id="1325107"/>
    <lineage>
        <taxon>Bacteria</taxon>
        <taxon>Pseudomonadati</taxon>
        <taxon>Pseudomonadota</taxon>
        <taxon>Alphaproteobacteria</taxon>
        <taxon>Hyphomicrobiales</taxon>
        <taxon>Nitrobacteraceae</taxon>
        <taxon>Bradyrhizobium</taxon>
    </lineage>
</organism>
<sequence length="65" mass="7460">MLYHYPNPYDHQILSIAAQPTPLKIAVQIYSRGLMTQMTVRHMQGEPLAKTLAWAEGEVEGYLRM</sequence>
<reference evidence="1 2" key="1">
    <citation type="submission" date="2015-04" db="EMBL/GenBank/DDBJ databases">
        <title>Comparative genomics of rhizobia nodulating Arachis hypogaea in China.</title>
        <authorList>
            <person name="Li Y."/>
        </authorList>
    </citation>
    <scope>NUCLEOTIDE SEQUENCE [LARGE SCALE GENOMIC DNA]</scope>
    <source>
        <strain evidence="1 2">CCBAU 51787</strain>
    </source>
</reference>
<dbReference type="Proteomes" id="UP000290565">
    <property type="component" value="Unassembled WGS sequence"/>
</dbReference>
<proteinExistence type="predicted"/>